<sequence length="181" mass="19592">MWSRAAADFQRGREAAAQIPFQGRNARVGRASTGSSWRGSGAGDPCMRRSKEKQGQEMEQELGKEQVVESKSRGSRTKVEQAMAQCNIQGGLEEELTWATPLTQSLEMSQCGQVNGEICETEDGMAPIQTKHGVVVLDDRTDSSAGLQCCFPLQGTGMQISQEGQGGPNQRGPETSREEDP</sequence>
<name>A0AAV7TWZ1_PLEWA</name>
<gene>
    <name evidence="2" type="ORF">NDU88_005576</name>
</gene>
<evidence type="ECO:0000313" key="2">
    <source>
        <dbReference type="EMBL" id="KAJ1180354.1"/>
    </source>
</evidence>
<evidence type="ECO:0000313" key="3">
    <source>
        <dbReference type="Proteomes" id="UP001066276"/>
    </source>
</evidence>
<reference evidence="2" key="1">
    <citation type="journal article" date="2022" name="bioRxiv">
        <title>Sequencing and chromosome-scale assembly of the giantPleurodeles waltlgenome.</title>
        <authorList>
            <person name="Brown T."/>
            <person name="Elewa A."/>
            <person name="Iarovenko S."/>
            <person name="Subramanian E."/>
            <person name="Araus A.J."/>
            <person name="Petzold A."/>
            <person name="Susuki M."/>
            <person name="Suzuki K.-i.T."/>
            <person name="Hayashi T."/>
            <person name="Toyoda A."/>
            <person name="Oliveira C."/>
            <person name="Osipova E."/>
            <person name="Leigh N.D."/>
            <person name="Simon A."/>
            <person name="Yun M.H."/>
        </authorList>
    </citation>
    <scope>NUCLEOTIDE SEQUENCE</scope>
    <source>
        <strain evidence="2">20211129_DDA</strain>
        <tissue evidence="2">Liver</tissue>
    </source>
</reference>
<dbReference type="AlphaFoldDB" id="A0AAV7TWZ1"/>
<evidence type="ECO:0000256" key="1">
    <source>
        <dbReference type="SAM" id="MobiDB-lite"/>
    </source>
</evidence>
<dbReference type="Proteomes" id="UP001066276">
    <property type="component" value="Chromosome 3_2"/>
</dbReference>
<comment type="caution">
    <text evidence="2">The sequence shown here is derived from an EMBL/GenBank/DDBJ whole genome shotgun (WGS) entry which is preliminary data.</text>
</comment>
<proteinExistence type="predicted"/>
<feature type="region of interest" description="Disordered" evidence="1">
    <location>
        <begin position="1"/>
        <end position="78"/>
    </location>
</feature>
<keyword evidence="3" id="KW-1185">Reference proteome</keyword>
<feature type="region of interest" description="Disordered" evidence="1">
    <location>
        <begin position="157"/>
        <end position="181"/>
    </location>
</feature>
<accession>A0AAV7TWZ1</accession>
<organism evidence="2 3">
    <name type="scientific">Pleurodeles waltl</name>
    <name type="common">Iberian ribbed newt</name>
    <dbReference type="NCBI Taxonomy" id="8319"/>
    <lineage>
        <taxon>Eukaryota</taxon>
        <taxon>Metazoa</taxon>
        <taxon>Chordata</taxon>
        <taxon>Craniata</taxon>
        <taxon>Vertebrata</taxon>
        <taxon>Euteleostomi</taxon>
        <taxon>Amphibia</taxon>
        <taxon>Batrachia</taxon>
        <taxon>Caudata</taxon>
        <taxon>Salamandroidea</taxon>
        <taxon>Salamandridae</taxon>
        <taxon>Pleurodelinae</taxon>
        <taxon>Pleurodeles</taxon>
    </lineage>
</organism>
<feature type="compositionally biased region" description="Basic and acidic residues" evidence="1">
    <location>
        <begin position="46"/>
        <end position="72"/>
    </location>
</feature>
<dbReference type="EMBL" id="JANPWB010000006">
    <property type="protein sequence ID" value="KAJ1180354.1"/>
    <property type="molecule type" value="Genomic_DNA"/>
</dbReference>
<protein>
    <submittedName>
        <fullName evidence="2">Uncharacterized protein</fullName>
    </submittedName>
</protein>